<organism evidence="2 3">
    <name type="scientific">Taxus chinensis</name>
    <name type="common">Chinese yew</name>
    <name type="synonym">Taxus wallichiana var. chinensis</name>
    <dbReference type="NCBI Taxonomy" id="29808"/>
    <lineage>
        <taxon>Eukaryota</taxon>
        <taxon>Viridiplantae</taxon>
        <taxon>Streptophyta</taxon>
        <taxon>Embryophyta</taxon>
        <taxon>Tracheophyta</taxon>
        <taxon>Spermatophyta</taxon>
        <taxon>Pinopsida</taxon>
        <taxon>Pinidae</taxon>
        <taxon>Conifers II</taxon>
        <taxon>Cupressales</taxon>
        <taxon>Taxaceae</taxon>
        <taxon>Taxus</taxon>
    </lineage>
</organism>
<name>A0AA38BTU9_TAXCH</name>
<feature type="region of interest" description="Disordered" evidence="1">
    <location>
        <begin position="8"/>
        <end position="37"/>
    </location>
</feature>
<proteinExistence type="predicted"/>
<feature type="compositionally biased region" description="Low complexity" evidence="1">
    <location>
        <begin position="64"/>
        <end position="77"/>
    </location>
</feature>
<evidence type="ECO:0000256" key="1">
    <source>
        <dbReference type="SAM" id="MobiDB-lite"/>
    </source>
</evidence>
<protein>
    <submittedName>
        <fullName evidence="2">Uncharacterized protein</fullName>
    </submittedName>
</protein>
<gene>
    <name evidence="2" type="ORF">KI387_031830</name>
</gene>
<dbReference type="AlphaFoldDB" id="A0AA38BTU9"/>
<evidence type="ECO:0000313" key="2">
    <source>
        <dbReference type="EMBL" id="KAH9287713.1"/>
    </source>
</evidence>
<dbReference type="Proteomes" id="UP000824469">
    <property type="component" value="Unassembled WGS sequence"/>
</dbReference>
<reference evidence="2 3" key="1">
    <citation type="journal article" date="2021" name="Nat. Plants">
        <title>The Taxus genome provides insights into paclitaxel biosynthesis.</title>
        <authorList>
            <person name="Xiong X."/>
            <person name="Gou J."/>
            <person name="Liao Q."/>
            <person name="Li Y."/>
            <person name="Zhou Q."/>
            <person name="Bi G."/>
            <person name="Li C."/>
            <person name="Du R."/>
            <person name="Wang X."/>
            <person name="Sun T."/>
            <person name="Guo L."/>
            <person name="Liang H."/>
            <person name="Lu P."/>
            <person name="Wu Y."/>
            <person name="Zhang Z."/>
            <person name="Ro D.K."/>
            <person name="Shang Y."/>
            <person name="Huang S."/>
            <person name="Yan J."/>
        </authorList>
    </citation>
    <scope>NUCLEOTIDE SEQUENCE [LARGE SCALE GENOMIC DNA]</scope>
    <source>
        <strain evidence="2">Ta-2019</strain>
    </source>
</reference>
<comment type="caution">
    <text evidence="2">The sequence shown here is derived from an EMBL/GenBank/DDBJ whole genome shotgun (WGS) entry which is preliminary data.</text>
</comment>
<feature type="non-terminal residue" evidence="2">
    <location>
        <position position="77"/>
    </location>
</feature>
<dbReference type="EMBL" id="JAHRHJ020003813">
    <property type="protein sequence ID" value="KAH9287713.1"/>
    <property type="molecule type" value="Genomic_DNA"/>
</dbReference>
<feature type="non-terminal residue" evidence="2">
    <location>
        <position position="1"/>
    </location>
</feature>
<accession>A0AA38BTU9</accession>
<keyword evidence="3" id="KW-1185">Reference proteome</keyword>
<evidence type="ECO:0000313" key="3">
    <source>
        <dbReference type="Proteomes" id="UP000824469"/>
    </source>
</evidence>
<feature type="region of interest" description="Disordered" evidence="1">
    <location>
        <begin position="55"/>
        <end position="77"/>
    </location>
</feature>
<sequence length="77" mass="7448">AYMVWVGWSESGEGSTARTARLGSCDGRERSAQGSGAALTGAACCCTGTDRGLTGAASPAQVQGTGNTTTSSTATGA</sequence>